<evidence type="ECO:0000313" key="4">
    <source>
        <dbReference type="Proteomes" id="UP001190700"/>
    </source>
</evidence>
<feature type="signal peptide" evidence="2">
    <location>
        <begin position="1"/>
        <end position="27"/>
    </location>
</feature>
<feature type="compositionally biased region" description="Pro residues" evidence="1">
    <location>
        <begin position="228"/>
        <end position="248"/>
    </location>
</feature>
<accession>A0AAE0EUU5</accession>
<feature type="region of interest" description="Disordered" evidence="1">
    <location>
        <begin position="228"/>
        <end position="288"/>
    </location>
</feature>
<feature type="chain" id="PRO_5042237567" evidence="2">
    <location>
        <begin position="28"/>
        <end position="478"/>
    </location>
</feature>
<comment type="caution">
    <text evidence="3">The sequence shown here is derived from an EMBL/GenBank/DDBJ whole genome shotgun (WGS) entry which is preliminary data.</text>
</comment>
<name>A0AAE0EUU5_9CHLO</name>
<keyword evidence="4" id="KW-1185">Reference proteome</keyword>
<dbReference type="AlphaFoldDB" id="A0AAE0EUU5"/>
<sequence>MTQSKGSNRHRAWLFCSVMWSASSASAYTQTTIREALAEAKRASLRCEKFVVFTREGGGAEHYISALNTHPHVSVVDEVFGTRREEVLDGLFLHDNALATKTLDEWADDVWHWAAARKGYTTTHPVKCALGVKMIDYEMGGMETVRMFAEDQTIRKIVMQRYNVTEEWSEVLAARSHKIRMENASHYPSPPYPQLPPSAYSKSLMQLAEFNQANESLYNASRFWPPFAAPPEAPPSPPNPEHSPPPKAYPSGEDLQATYDPFEPVTKHKRREKLLGKSLSTSRKRGKRGLLAQQAALSVSGDITKDVTKLHGASRRSLASSPGKWRGLLPENDDDNVVQVLRNDHGQRTTGRWPHVTEPQRVPKCRVQTCMLADYLPLNHAWYRYLADLRREALHTPHRDHFWLHLSSEECADSCLYPSALKRTIQFLQMGLSEPLSDCAIYRENSCRVITPAQDVCSQSDPRRRSTMIAALRGFSVT</sequence>
<gene>
    <name evidence="3" type="ORF">CYMTET_48584</name>
</gene>
<keyword evidence="2" id="KW-0732">Signal</keyword>
<dbReference type="Proteomes" id="UP001190700">
    <property type="component" value="Unassembled WGS sequence"/>
</dbReference>
<dbReference type="EMBL" id="LGRX02033340">
    <property type="protein sequence ID" value="KAK3241673.1"/>
    <property type="molecule type" value="Genomic_DNA"/>
</dbReference>
<protein>
    <submittedName>
        <fullName evidence="3">Uncharacterized protein</fullName>
    </submittedName>
</protein>
<proteinExistence type="predicted"/>
<evidence type="ECO:0000313" key="3">
    <source>
        <dbReference type="EMBL" id="KAK3241673.1"/>
    </source>
</evidence>
<evidence type="ECO:0000256" key="2">
    <source>
        <dbReference type="SAM" id="SignalP"/>
    </source>
</evidence>
<evidence type="ECO:0000256" key="1">
    <source>
        <dbReference type="SAM" id="MobiDB-lite"/>
    </source>
</evidence>
<organism evidence="3 4">
    <name type="scientific">Cymbomonas tetramitiformis</name>
    <dbReference type="NCBI Taxonomy" id="36881"/>
    <lineage>
        <taxon>Eukaryota</taxon>
        <taxon>Viridiplantae</taxon>
        <taxon>Chlorophyta</taxon>
        <taxon>Pyramimonadophyceae</taxon>
        <taxon>Pyramimonadales</taxon>
        <taxon>Pyramimonadaceae</taxon>
        <taxon>Cymbomonas</taxon>
    </lineage>
</organism>
<reference evidence="3 4" key="1">
    <citation type="journal article" date="2015" name="Genome Biol. Evol.">
        <title>Comparative Genomics of a Bacterivorous Green Alga Reveals Evolutionary Causalities and Consequences of Phago-Mixotrophic Mode of Nutrition.</title>
        <authorList>
            <person name="Burns J.A."/>
            <person name="Paasch A."/>
            <person name="Narechania A."/>
            <person name="Kim E."/>
        </authorList>
    </citation>
    <scope>NUCLEOTIDE SEQUENCE [LARGE SCALE GENOMIC DNA]</scope>
    <source>
        <strain evidence="3 4">PLY_AMNH</strain>
    </source>
</reference>